<comment type="caution">
    <text evidence="1">The sequence shown here is derived from an EMBL/GenBank/DDBJ whole genome shotgun (WGS) entry which is preliminary data.</text>
</comment>
<proteinExistence type="predicted"/>
<organism evidence="1 2">
    <name type="scientific">Luteimicrobium subarcticum</name>
    <dbReference type="NCBI Taxonomy" id="620910"/>
    <lineage>
        <taxon>Bacteria</taxon>
        <taxon>Bacillati</taxon>
        <taxon>Actinomycetota</taxon>
        <taxon>Actinomycetes</taxon>
        <taxon>Micrococcales</taxon>
        <taxon>Luteimicrobium</taxon>
    </lineage>
</organism>
<name>A0A2M8WJ41_9MICO</name>
<protein>
    <submittedName>
        <fullName evidence="1">Uncharacterized protein</fullName>
    </submittedName>
</protein>
<sequence length="58" mass="6478">MGRMKVWTYLSEDGAATAARALPDASSVRRDVVTWRDGWKHPHIAVRESRGIGDVARD</sequence>
<evidence type="ECO:0000313" key="2">
    <source>
        <dbReference type="Proteomes" id="UP000231586"/>
    </source>
</evidence>
<dbReference type="Proteomes" id="UP000231586">
    <property type="component" value="Unassembled WGS sequence"/>
</dbReference>
<dbReference type="EMBL" id="PGTZ01000009">
    <property type="protein sequence ID" value="PJI90954.1"/>
    <property type="molecule type" value="Genomic_DNA"/>
</dbReference>
<accession>A0A2M8WJ41</accession>
<dbReference type="AlphaFoldDB" id="A0A2M8WJ41"/>
<evidence type="ECO:0000313" key="1">
    <source>
        <dbReference type="EMBL" id="PJI90954.1"/>
    </source>
</evidence>
<gene>
    <name evidence="1" type="ORF">CLV34_2212</name>
</gene>
<dbReference type="OrthoDB" id="5244321at2"/>
<keyword evidence="2" id="KW-1185">Reference proteome</keyword>
<reference evidence="1 2" key="1">
    <citation type="submission" date="2017-11" db="EMBL/GenBank/DDBJ databases">
        <title>Genomic Encyclopedia of Archaeal and Bacterial Type Strains, Phase II (KMG-II): From Individual Species to Whole Genera.</title>
        <authorList>
            <person name="Goeker M."/>
        </authorList>
    </citation>
    <scope>NUCLEOTIDE SEQUENCE [LARGE SCALE GENOMIC DNA]</scope>
    <source>
        <strain evidence="1 2">DSM 22413</strain>
    </source>
</reference>